<evidence type="ECO:0000313" key="2">
    <source>
        <dbReference type="Proteomes" id="UP000050898"/>
    </source>
</evidence>
<dbReference type="OrthoDB" id="2537733at2"/>
<evidence type="ECO:0000313" key="1">
    <source>
        <dbReference type="EMBL" id="KRN05897.1"/>
    </source>
</evidence>
<proteinExistence type="predicted"/>
<name>A0A0R2DP73_9LACO</name>
<dbReference type="SUPFAM" id="SSF51126">
    <property type="entry name" value="Pectin lyase-like"/>
    <property type="match status" value="1"/>
</dbReference>
<reference evidence="1 2" key="1">
    <citation type="journal article" date="2015" name="Genome Announc.">
        <title>Expanding the biotechnology potential of lactobacilli through comparative genomics of 213 strains and associated genera.</title>
        <authorList>
            <person name="Sun Z."/>
            <person name="Harris H.M."/>
            <person name="McCann A."/>
            <person name="Guo C."/>
            <person name="Argimon S."/>
            <person name="Zhang W."/>
            <person name="Yang X."/>
            <person name="Jeffery I.B."/>
            <person name="Cooney J.C."/>
            <person name="Kagawa T.F."/>
            <person name="Liu W."/>
            <person name="Song Y."/>
            <person name="Salvetti E."/>
            <person name="Wrobel A."/>
            <person name="Rasinkangas P."/>
            <person name="Parkhill J."/>
            <person name="Rea M.C."/>
            <person name="O'Sullivan O."/>
            <person name="Ritari J."/>
            <person name="Douillard F.P."/>
            <person name="Paul Ross R."/>
            <person name="Yang R."/>
            <person name="Briner A.E."/>
            <person name="Felis G.E."/>
            <person name="de Vos W.M."/>
            <person name="Barrangou R."/>
            <person name="Klaenhammer T.R."/>
            <person name="Caufield P.W."/>
            <person name="Cui Y."/>
            <person name="Zhang H."/>
            <person name="O'Toole P.W."/>
        </authorList>
    </citation>
    <scope>NUCLEOTIDE SEQUENCE [LARGE SCALE GENOMIC DNA]</scope>
    <source>
        <strain evidence="1 2">DSM 20444</strain>
    </source>
</reference>
<comment type="caution">
    <text evidence="1">The sequence shown here is derived from an EMBL/GenBank/DDBJ whole genome shotgun (WGS) entry which is preliminary data.</text>
</comment>
<keyword evidence="2" id="KW-1185">Reference proteome</keyword>
<dbReference type="EMBL" id="AYYH01000109">
    <property type="protein sequence ID" value="KRN05897.1"/>
    <property type="molecule type" value="Genomic_DNA"/>
</dbReference>
<organism evidence="1 2">
    <name type="scientific">Liquorilactobacillus mali KCTC 3596 = DSM 20444</name>
    <dbReference type="NCBI Taxonomy" id="1046596"/>
    <lineage>
        <taxon>Bacteria</taxon>
        <taxon>Bacillati</taxon>
        <taxon>Bacillota</taxon>
        <taxon>Bacilli</taxon>
        <taxon>Lactobacillales</taxon>
        <taxon>Lactobacillaceae</taxon>
        <taxon>Liquorilactobacillus</taxon>
    </lineage>
</organism>
<gene>
    <name evidence="1" type="ORF">FD00_GL000244</name>
</gene>
<accession>A0A0R2DP73</accession>
<dbReference type="AlphaFoldDB" id="A0A0R2DP73"/>
<dbReference type="PATRIC" id="fig|1046596.6.peg.252"/>
<dbReference type="RefSeq" id="WP_056993446.1">
    <property type="nucleotide sequence ID" value="NZ_AYYH01000109.1"/>
</dbReference>
<dbReference type="InterPro" id="IPR012334">
    <property type="entry name" value="Pectin_lyas_fold"/>
</dbReference>
<protein>
    <recommendedName>
        <fullName evidence="3">Pectinesterase catalytic domain-containing protein</fullName>
    </recommendedName>
</protein>
<sequence length="572" mass="61361">MGIFNNPPSGFQNGEFWVWLLNTISAANGETEAINQRINNGGVSAQSDEVSNARTDAHGYNYGSLAPRIDATQIEAENALAQVSSKANAKDVQEMIAMIMSASPRDVLSSVDEMTTKYPKGTDSSGSYLIIVNSTDGYWYYWNGASWTKGTQFLTPEDSTTVTALKALLFDMTPYAYGWIEHFGTNTRNVIDQSALVSGYFNSDGQQTSTSWEHSPLLYLEASKITVYTVSSTYVTFFDKAKTFIANQTLTGLSDSTPGYQTLTAPTNAAFFAINVLAAQAGTLTCTFGNVGTTITTAATTIGIKRNLFMPSTVVVVDPNPARGDFQTISDAVSIVPDGYTLLIMPGTYSENLHLAARNLNLIGTNKENTIILSTSNSRSNPPLEACAGYFKNLTFYAQRPANAADTSAMPYGAHIDFDNEANQSLVFENCAFKSDWNAGVGVGMRAGFKLAFKRCDIVSTYADQGALFFHDSTNSDLAGYYQLKIDDCDITAAGKYAIIAMGIGLSGNNLDLVATRNSLWSDTNGKGNDAIGTQQPDSTKYPISTGTGFGGTATIKLDGRSFGNSADSLNS</sequence>
<dbReference type="InterPro" id="IPR011050">
    <property type="entry name" value="Pectin_lyase_fold/virulence"/>
</dbReference>
<dbReference type="Gene3D" id="2.160.20.10">
    <property type="entry name" value="Single-stranded right-handed beta-helix, Pectin lyase-like"/>
    <property type="match status" value="1"/>
</dbReference>
<dbReference type="Proteomes" id="UP000050898">
    <property type="component" value="Unassembled WGS sequence"/>
</dbReference>
<evidence type="ECO:0008006" key="3">
    <source>
        <dbReference type="Google" id="ProtNLM"/>
    </source>
</evidence>